<feature type="compositionally biased region" description="Basic residues" evidence="1">
    <location>
        <begin position="408"/>
        <end position="418"/>
    </location>
</feature>
<accession>S0A2S1</accession>
<evidence type="ECO:0000313" key="3">
    <source>
        <dbReference type="EMBL" id="AGO49095.1"/>
    </source>
</evidence>
<sequence length="418" mass="47084">MEEEEKKDGELKINPIFEPLFEDNLNDPRYYQVYGGRGSGKSFSATMAGILKTYSKYKHKVLFLRQVMASSEDSTIADVRAGIAMIGKQADFRESKGQIINITTGSTISFKGIRSTGNQTAKLKSLSGITTLIIEEAEEVESFAEFSKVDESIRIIGKPLKIILVYNPTSAIASWIHKEWFVKGIPNVARFSDTVYLHSTYKDNLKNLNASVIARYESLKDSNPTYYTNTILAEWTIEAAGRVYDGWGHYPYFDEDGDVWYGLDFGYGGKDKTALIKVTWKDDRYYVEEMFCANLSLRETITKMRKLNIPFTAKIFADSAVPELITQIREGGFLSIRKATKGDKAAGIKKVQDKEIILVGDDSTELYFGYMTFARDSKGNLPHEPDALAAMRYAINSKKPSKNAKNPPPRKARRKGFL</sequence>
<dbReference type="Pfam" id="PF04466">
    <property type="entry name" value="Terminase_3"/>
    <property type="match status" value="1"/>
</dbReference>
<feature type="region of interest" description="Disordered" evidence="1">
    <location>
        <begin position="396"/>
        <end position="418"/>
    </location>
</feature>
<dbReference type="EMBL" id="KC821625">
    <property type="protein sequence ID" value="AGO49095.1"/>
    <property type="molecule type" value="Genomic_DNA"/>
</dbReference>
<gene>
    <name evidence="3" type="ORF">Phi13:1_gp084</name>
</gene>
<dbReference type="InterPro" id="IPR035412">
    <property type="entry name" value="Terminase_L_N"/>
</dbReference>
<dbReference type="Gene3D" id="3.30.420.280">
    <property type="match status" value="1"/>
</dbReference>
<name>S0A2S1_9CAUD</name>
<evidence type="ECO:0000313" key="4">
    <source>
        <dbReference type="Proteomes" id="UP000014722"/>
    </source>
</evidence>
<dbReference type="PANTHER" id="PTHR39184">
    <property type="match status" value="1"/>
</dbReference>
<dbReference type="Gene3D" id="3.40.50.300">
    <property type="entry name" value="P-loop containing nucleotide triphosphate hydrolases"/>
    <property type="match status" value="1"/>
</dbReference>
<organism evidence="3 4">
    <name type="scientific">Cellulophaga phage phi13:1</name>
    <dbReference type="NCBI Taxonomy" id="1327992"/>
    <lineage>
        <taxon>Viruses</taxon>
        <taxon>Duplodnaviria</taxon>
        <taxon>Heunggongvirae</taxon>
        <taxon>Uroviricota</taxon>
        <taxon>Caudoviricetes</taxon>
        <taxon>Cbastvirus</taxon>
        <taxon>Cbastvirus ST</taxon>
    </lineage>
</organism>
<dbReference type="PANTHER" id="PTHR39184:SF1">
    <property type="entry name" value="PBSX PHAGE TERMINASE LARGE SUBUNIT"/>
    <property type="match status" value="1"/>
</dbReference>
<proteinExistence type="predicted"/>
<reference evidence="4" key="2">
    <citation type="submission" date="2013-03" db="EMBL/GenBank/DDBJ databases">
        <title>The Cellulophaga phages: a novel, diverse, and globally ubiquitous model system.</title>
        <authorList>
            <person name="Holmfeldt K."/>
            <person name="Solonenko N."/>
            <person name="Shah M."/>
            <person name="Corrier K."/>
            <person name="Riemann L."/>
            <person name="VerBerkmoes N.C."/>
            <person name="Sullivan M.B."/>
        </authorList>
    </citation>
    <scope>NUCLEOTIDE SEQUENCE [LARGE SCALE GENOMIC DNA]</scope>
</reference>
<evidence type="ECO:0000259" key="2">
    <source>
        <dbReference type="Pfam" id="PF04466"/>
    </source>
</evidence>
<feature type="domain" description="Phage terminase large subunit N-terminal" evidence="2">
    <location>
        <begin position="33"/>
        <end position="229"/>
    </location>
</feature>
<dbReference type="InterPro" id="IPR027417">
    <property type="entry name" value="P-loop_NTPase"/>
</dbReference>
<evidence type="ECO:0000256" key="1">
    <source>
        <dbReference type="SAM" id="MobiDB-lite"/>
    </source>
</evidence>
<dbReference type="Proteomes" id="UP000014722">
    <property type="component" value="Segment"/>
</dbReference>
<reference evidence="3 4" key="1">
    <citation type="journal article" date="2013" name="Proc. Natl. Acad. Sci. U.S.A.">
        <title>Twelve previously unknown phage genera are ubiquitous in global oceans.</title>
        <authorList>
            <person name="Holmfeldt K."/>
            <person name="Solonenko N."/>
            <person name="Shah M."/>
            <person name="Corrier K."/>
            <person name="Riemann L."/>
            <person name="Verberkmoes N.C."/>
            <person name="Sullivan M.B."/>
        </authorList>
    </citation>
    <scope>NUCLEOTIDE SEQUENCE [LARGE SCALE GENOMIC DNA]</scope>
    <source>
        <strain evidence="3">Phi13:1</strain>
    </source>
</reference>
<protein>
    <submittedName>
        <fullName evidence="3">Phage terminase large subunit</fullName>
    </submittedName>
</protein>
<dbReference type="InterPro" id="IPR052380">
    <property type="entry name" value="Viral_DNA_packaging_terminase"/>
</dbReference>